<dbReference type="HOGENOM" id="CLU_1087361_0_0_1"/>
<dbReference type="InterPro" id="IPR012876">
    <property type="entry name" value="DUF1677_pln"/>
</dbReference>
<dbReference type="STRING" id="39946.B8APN4"/>
<dbReference type="PANTHER" id="PTHR33108:SF13">
    <property type="entry name" value="OS03G0180100 PROTEIN"/>
    <property type="match status" value="1"/>
</dbReference>
<reference evidence="1 2" key="1">
    <citation type="journal article" date="2005" name="PLoS Biol.">
        <title>The genomes of Oryza sativa: a history of duplications.</title>
        <authorList>
            <person name="Yu J."/>
            <person name="Wang J."/>
            <person name="Lin W."/>
            <person name="Li S."/>
            <person name="Li H."/>
            <person name="Zhou J."/>
            <person name="Ni P."/>
            <person name="Dong W."/>
            <person name="Hu S."/>
            <person name="Zeng C."/>
            <person name="Zhang J."/>
            <person name="Zhang Y."/>
            <person name="Li R."/>
            <person name="Xu Z."/>
            <person name="Li S."/>
            <person name="Li X."/>
            <person name="Zheng H."/>
            <person name="Cong L."/>
            <person name="Lin L."/>
            <person name="Yin J."/>
            <person name="Geng J."/>
            <person name="Li G."/>
            <person name="Shi J."/>
            <person name="Liu J."/>
            <person name="Lv H."/>
            <person name="Li J."/>
            <person name="Wang J."/>
            <person name="Deng Y."/>
            <person name="Ran L."/>
            <person name="Shi X."/>
            <person name="Wang X."/>
            <person name="Wu Q."/>
            <person name="Li C."/>
            <person name="Ren X."/>
            <person name="Wang J."/>
            <person name="Wang X."/>
            <person name="Li D."/>
            <person name="Liu D."/>
            <person name="Zhang X."/>
            <person name="Ji Z."/>
            <person name="Zhao W."/>
            <person name="Sun Y."/>
            <person name="Zhang Z."/>
            <person name="Bao J."/>
            <person name="Han Y."/>
            <person name="Dong L."/>
            <person name="Ji J."/>
            <person name="Chen P."/>
            <person name="Wu S."/>
            <person name="Liu J."/>
            <person name="Xiao Y."/>
            <person name="Bu D."/>
            <person name="Tan J."/>
            <person name="Yang L."/>
            <person name="Ye C."/>
            <person name="Zhang J."/>
            <person name="Xu J."/>
            <person name="Zhou Y."/>
            <person name="Yu Y."/>
            <person name="Zhang B."/>
            <person name="Zhuang S."/>
            <person name="Wei H."/>
            <person name="Liu B."/>
            <person name="Lei M."/>
            <person name="Yu H."/>
            <person name="Li Y."/>
            <person name="Xu H."/>
            <person name="Wei S."/>
            <person name="He X."/>
            <person name="Fang L."/>
            <person name="Zhang Z."/>
            <person name="Zhang Y."/>
            <person name="Huang X."/>
            <person name="Su Z."/>
            <person name="Tong W."/>
            <person name="Li J."/>
            <person name="Tong Z."/>
            <person name="Li S."/>
            <person name="Ye J."/>
            <person name="Wang L."/>
            <person name="Fang L."/>
            <person name="Lei T."/>
            <person name="Chen C."/>
            <person name="Chen H."/>
            <person name="Xu Z."/>
            <person name="Li H."/>
            <person name="Huang H."/>
            <person name="Zhang F."/>
            <person name="Xu H."/>
            <person name="Li N."/>
            <person name="Zhao C."/>
            <person name="Li S."/>
            <person name="Dong L."/>
            <person name="Huang Y."/>
            <person name="Li L."/>
            <person name="Xi Y."/>
            <person name="Qi Q."/>
            <person name="Li W."/>
            <person name="Zhang B."/>
            <person name="Hu W."/>
            <person name="Zhang Y."/>
            <person name="Tian X."/>
            <person name="Jiao Y."/>
            <person name="Liang X."/>
            <person name="Jin J."/>
            <person name="Gao L."/>
            <person name="Zheng W."/>
            <person name="Hao B."/>
            <person name="Liu S."/>
            <person name="Wang W."/>
            <person name="Yuan L."/>
            <person name="Cao M."/>
            <person name="McDermott J."/>
            <person name="Samudrala R."/>
            <person name="Wang J."/>
            <person name="Wong G.K."/>
            <person name="Yang H."/>
        </authorList>
    </citation>
    <scope>NUCLEOTIDE SEQUENCE [LARGE SCALE GENOMIC DNA]</scope>
    <source>
        <strain evidence="2">cv. 93-11</strain>
    </source>
</reference>
<proteinExistence type="predicted"/>
<organism evidence="1 2">
    <name type="scientific">Oryza sativa subsp. indica</name>
    <name type="common">Rice</name>
    <dbReference type="NCBI Taxonomy" id="39946"/>
    <lineage>
        <taxon>Eukaryota</taxon>
        <taxon>Viridiplantae</taxon>
        <taxon>Streptophyta</taxon>
        <taxon>Embryophyta</taxon>
        <taxon>Tracheophyta</taxon>
        <taxon>Spermatophyta</taxon>
        <taxon>Magnoliopsida</taxon>
        <taxon>Liliopsida</taxon>
        <taxon>Poales</taxon>
        <taxon>Poaceae</taxon>
        <taxon>BOP clade</taxon>
        <taxon>Oryzoideae</taxon>
        <taxon>Oryzeae</taxon>
        <taxon>Oryzinae</taxon>
        <taxon>Oryza</taxon>
        <taxon>Oryza sativa</taxon>
    </lineage>
</organism>
<dbReference type="Proteomes" id="UP000007015">
    <property type="component" value="Chromosome 3"/>
</dbReference>
<evidence type="ECO:0000313" key="2">
    <source>
        <dbReference type="Proteomes" id="UP000007015"/>
    </source>
</evidence>
<accession>B8APN4</accession>
<keyword evidence="2" id="KW-1185">Reference proteome</keyword>
<dbReference type="EMBL" id="CM000128">
    <property type="protein sequence ID" value="EEC74630.1"/>
    <property type="molecule type" value="Genomic_DNA"/>
</dbReference>
<dbReference type="PANTHER" id="PTHR33108">
    <property type="entry name" value="OS01G0745000 PROTEIN"/>
    <property type="match status" value="1"/>
</dbReference>
<sequence>MWGPHVKWRLLWRVCLSREGSRGPHLSMRWGPRGGAVPASSCALFEGARWRSEYFVANDSLVAWDFVVLDAISYQKSTEQPIRSLVTLAFADLLQHHGQSARKFTTRIDRKFFWDMSAAAAAAAGQEVNPGVVVAAVVEVEWAECACCGLREECTPTYAAGVRARYGGRWLCGLCGEAVGEELAAAGGGAGDDGSVVVEVEAAIARHAAFCRALGCRSPAAAERLIAAVRRLLRGAGEGGRKEKAKAVVVLEFHDA</sequence>
<dbReference type="Gramene" id="BGIOSGA011335-TA">
    <property type="protein sequence ID" value="BGIOSGA011335-PA"/>
    <property type="gene ID" value="BGIOSGA011335"/>
</dbReference>
<evidence type="ECO:0000313" key="1">
    <source>
        <dbReference type="EMBL" id="EEC74630.1"/>
    </source>
</evidence>
<dbReference type="Pfam" id="PF07911">
    <property type="entry name" value="DUF1677"/>
    <property type="match status" value="1"/>
</dbReference>
<gene>
    <name evidence="1" type="ORF">OsI_10257</name>
</gene>
<dbReference type="AlphaFoldDB" id="B8APN4"/>
<name>B8APN4_ORYSI</name>
<protein>
    <submittedName>
        <fullName evidence="1">Uncharacterized protein</fullName>
    </submittedName>
</protein>